<proteinExistence type="predicted"/>
<organism evidence="1 2">
    <name type="scientific">Brachyspira pilosicoli</name>
    <name type="common">Serpulina pilosicoli</name>
    <dbReference type="NCBI Taxonomy" id="52584"/>
    <lineage>
        <taxon>Bacteria</taxon>
        <taxon>Pseudomonadati</taxon>
        <taxon>Spirochaetota</taxon>
        <taxon>Spirochaetia</taxon>
        <taxon>Brachyspirales</taxon>
        <taxon>Brachyspiraceae</taxon>
        <taxon>Brachyspira</taxon>
    </lineage>
</organism>
<comment type="caution">
    <text evidence="1">The sequence shown here is derived from an EMBL/GenBank/DDBJ whole genome shotgun (WGS) entry which is preliminary data.</text>
</comment>
<evidence type="ECO:0000313" key="1">
    <source>
        <dbReference type="EMBL" id="TXJ40144.1"/>
    </source>
</evidence>
<reference evidence="1 2" key="1">
    <citation type="journal article" date="1992" name="Lakartidningen">
        <title>[Penicillin V and not amoxicillin is the first choice preparation in acute otitis].</title>
        <authorList>
            <person name="Kamme C."/>
            <person name="Lundgren K."/>
            <person name="Prellner K."/>
        </authorList>
    </citation>
    <scope>NUCLEOTIDE SEQUENCE [LARGE SCALE GENOMIC DNA]</scope>
    <source>
        <strain evidence="1 2">PC5538III-hc</strain>
    </source>
</reference>
<dbReference type="Proteomes" id="UP000323176">
    <property type="component" value="Unassembled WGS sequence"/>
</dbReference>
<evidence type="ECO:0000313" key="2">
    <source>
        <dbReference type="Proteomes" id="UP000323176"/>
    </source>
</evidence>
<gene>
    <name evidence="1" type="ORF">EPJ72_08490</name>
</gene>
<sequence length="123" mass="14721">MLNNNMVIKTNVYYQRIFYNRLNSFIDNIRNASDNNIISLTEPKKVYINLKNGLNDLFLAIYDDNNKNYLEKHNPYLEAIYELLIYDCIDKFEYCHKKIIDHVKETDIEMYYKSQESSLTATV</sequence>
<dbReference type="AlphaFoldDB" id="A0A5C8ESU7"/>
<name>A0A5C8ESU7_BRAPL</name>
<dbReference type="EMBL" id="SAXY01000051">
    <property type="protein sequence ID" value="TXJ40144.1"/>
    <property type="molecule type" value="Genomic_DNA"/>
</dbReference>
<accession>A0A5C8ESU7</accession>
<protein>
    <submittedName>
        <fullName evidence="1">Uncharacterized protein</fullName>
    </submittedName>
</protein>